<reference evidence="2 3" key="1">
    <citation type="submission" date="2016-02" db="EMBL/GenBank/DDBJ databases">
        <title>Comparative genomic and transcriptomic foundation for Pichia pastoris.</title>
        <authorList>
            <person name="Love K.R."/>
            <person name="Shah K.A."/>
            <person name="Whittaker C.A."/>
            <person name="Wu J."/>
            <person name="Bartlett M.C."/>
            <person name="Ma D."/>
            <person name="Leeson R.L."/>
            <person name="Priest M."/>
            <person name="Young S.K."/>
            <person name="Love J.C."/>
        </authorList>
    </citation>
    <scope>NUCLEOTIDE SEQUENCE [LARGE SCALE GENOMIC DNA]</scope>
    <source>
        <strain evidence="2 3">ATCC 28485</strain>
    </source>
</reference>
<dbReference type="GO" id="GO:0031578">
    <property type="term" value="P:mitotic spindle orientation checkpoint signaling"/>
    <property type="evidence" value="ECO:0007669"/>
    <property type="project" value="TreeGrafter"/>
</dbReference>
<dbReference type="GO" id="GO:1990334">
    <property type="term" value="C:Bfa1-Bub2 complex"/>
    <property type="evidence" value="ECO:0007669"/>
    <property type="project" value="InterPro"/>
</dbReference>
<dbReference type="InterPro" id="IPR034586">
    <property type="entry name" value="Bfa1/Byr4"/>
</dbReference>
<evidence type="ECO:0000313" key="2">
    <source>
        <dbReference type="EMBL" id="ANZ76205.1"/>
    </source>
</evidence>
<dbReference type="GO" id="GO:0044732">
    <property type="term" value="C:mitotic spindle pole body"/>
    <property type="evidence" value="ECO:0007669"/>
    <property type="project" value="TreeGrafter"/>
</dbReference>
<accession>A0A1B2JED0</accession>
<dbReference type="Proteomes" id="UP000094565">
    <property type="component" value="Chromosome 2"/>
</dbReference>
<protein>
    <submittedName>
        <fullName evidence="2">BA75_02336T0</fullName>
    </submittedName>
</protein>
<evidence type="ECO:0000313" key="3">
    <source>
        <dbReference type="Proteomes" id="UP000094565"/>
    </source>
</evidence>
<keyword evidence="3" id="KW-1185">Reference proteome</keyword>
<gene>
    <name evidence="2" type="primary">BFA1</name>
    <name evidence="2" type="ORF">ATY40_BA7502336</name>
</gene>
<dbReference type="EMBL" id="CP014585">
    <property type="protein sequence ID" value="ANZ76205.1"/>
    <property type="molecule type" value="Genomic_DNA"/>
</dbReference>
<name>A0A1B2JED0_PICPA</name>
<proteinExistence type="predicted"/>
<dbReference type="AlphaFoldDB" id="A0A1B2JED0"/>
<evidence type="ECO:0000256" key="1">
    <source>
        <dbReference type="SAM" id="MobiDB-lite"/>
    </source>
</evidence>
<feature type="region of interest" description="Disordered" evidence="1">
    <location>
        <begin position="27"/>
        <end position="87"/>
    </location>
</feature>
<dbReference type="PANTHER" id="PTHR35140">
    <property type="entry name" value="MITOTIC CHECK POINT PROTEIN BFA1"/>
    <property type="match status" value="1"/>
</dbReference>
<dbReference type="GO" id="GO:0005096">
    <property type="term" value="F:GTPase activator activity"/>
    <property type="evidence" value="ECO:0007669"/>
    <property type="project" value="InterPro"/>
</dbReference>
<dbReference type="OrthoDB" id="19159at2759"/>
<dbReference type="PANTHER" id="PTHR35140:SF1">
    <property type="entry name" value="MITOTIC CHECK POINT PROTEIN BFA1"/>
    <property type="match status" value="1"/>
</dbReference>
<sequence length="410" mass="47307">MNEYIEDWSEEQCATLQSSLEVHEPSTLRCHSRKKSETGGRQFHDGVEIKHVGEKGKYSQRKAYASSKQQINNSVNQEPSDGMNKTNTSFKRSHLEQFSDQKTDTDYDDFNLSGLELENETDFAQRIPQKNRESISGNFAPISWNAQPQPKSSINLNLSSNLDYKGNNSQRLQSLHGKRSMPLLRYEGSNIVPSSASHQLRKVSSIIEMPFRTNRSAMSEEQQEDSIEDLNDHEDELEDNNNFRITLGDRQSLKKLINLANYMEVSHTNSSAGSTTKKSRMRLIRHGPGRKERKAHIGPMRFNSMASRWEGNEEDLERFEAALERESLEAMASNHSKSAHRIVIPEIVNGIDIRGIFTLKESWKERCQHEEHRWNRKINQWFNGRDEEDGFGDLIKQRHEIRTMIGRSTI</sequence>
<organism evidence="2 3">
    <name type="scientific">Komagataella pastoris</name>
    <name type="common">Yeast</name>
    <name type="synonym">Pichia pastoris</name>
    <dbReference type="NCBI Taxonomy" id="4922"/>
    <lineage>
        <taxon>Eukaryota</taxon>
        <taxon>Fungi</taxon>
        <taxon>Dikarya</taxon>
        <taxon>Ascomycota</taxon>
        <taxon>Saccharomycotina</taxon>
        <taxon>Pichiomycetes</taxon>
        <taxon>Pichiales</taxon>
        <taxon>Pichiaceae</taxon>
        <taxon>Komagataella</taxon>
    </lineage>
</organism>
<feature type="compositionally biased region" description="Basic and acidic residues" evidence="1">
    <location>
        <begin position="35"/>
        <end position="57"/>
    </location>
</feature>
<feature type="compositionally biased region" description="Polar residues" evidence="1">
    <location>
        <begin position="66"/>
        <end position="87"/>
    </location>
</feature>